<protein>
    <submittedName>
        <fullName evidence="3">Uncharacterized protein</fullName>
    </submittedName>
</protein>
<proteinExistence type="inferred from homology"/>
<evidence type="ECO:0000256" key="1">
    <source>
        <dbReference type="ARBA" id="ARBA00010343"/>
    </source>
</evidence>
<dbReference type="GO" id="GO:0000786">
    <property type="term" value="C:nucleosome"/>
    <property type="evidence" value="ECO:0007669"/>
    <property type="project" value="InterPro"/>
</dbReference>
<dbReference type="EMBL" id="RDQH01000343">
    <property type="protein sequence ID" value="RXH69540.1"/>
    <property type="molecule type" value="Genomic_DNA"/>
</dbReference>
<dbReference type="Gene3D" id="1.10.20.10">
    <property type="entry name" value="Histone, subunit A"/>
    <property type="match status" value="1"/>
</dbReference>
<accession>A0A498HFR5</accession>
<evidence type="ECO:0000256" key="2">
    <source>
        <dbReference type="ARBA" id="ARBA00022990"/>
    </source>
</evidence>
<organism evidence="3 4">
    <name type="scientific">Malus domestica</name>
    <name type="common">Apple</name>
    <name type="synonym">Pyrus malus</name>
    <dbReference type="NCBI Taxonomy" id="3750"/>
    <lineage>
        <taxon>Eukaryota</taxon>
        <taxon>Viridiplantae</taxon>
        <taxon>Streptophyta</taxon>
        <taxon>Embryophyta</taxon>
        <taxon>Tracheophyta</taxon>
        <taxon>Spermatophyta</taxon>
        <taxon>Magnoliopsida</taxon>
        <taxon>eudicotyledons</taxon>
        <taxon>Gunneridae</taxon>
        <taxon>Pentapetalae</taxon>
        <taxon>rosids</taxon>
        <taxon>fabids</taxon>
        <taxon>Rosales</taxon>
        <taxon>Rosaceae</taxon>
        <taxon>Amygdaloideae</taxon>
        <taxon>Maleae</taxon>
        <taxon>Malus</taxon>
    </lineage>
</organism>
<dbReference type="InterPro" id="IPR009072">
    <property type="entry name" value="Histone-fold"/>
</dbReference>
<dbReference type="Proteomes" id="UP000290289">
    <property type="component" value="Chromosome 17"/>
</dbReference>
<reference evidence="3 4" key="1">
    <citation type="submission" date="2018-10" db="EMBL/GenBank/DDBJ databases">
        <title>A high-quality apple genome assembly.</title>
        <authorList>
            <person name="Hu J."/>
        </authorList>
    </citation>
    <scope>NUCLEOTIDE SEQUENCE [LARGE SCALE GENOMIC DNA]</scope>
    <source>
        <strain evidence="4">cv. HFTH1</strain>
        <tissue evidence="3">Young leaf</tissue>
    </source>
</reference>
<evidence type="ECO:0000313" key="4">
    <source>
        <dbReference type="Proteomes" id="UP000290289"/>
    </source>
</evidence>
<dbReference type="PROSITE" id="PS00959">
    <property type="entry name" value="HISTONE_H3_2"/>
    <property type="match status" value="1"/>
</dbReference>
<sequence length="151" mass="17785">MKSKSIELLIRKLPFQRLVREIAQSSRLIRVSRATRYWHCRRLLRPTLWVCLRTPTYAPSMPSGLPSCLLNNISSGQFFGIFILGFENIVRIVKQDLKRTTRRQKIARYFTGSIRCKDYPKSVHCARPSKHRLQRLRFHTAGEDHFSELNN</sequence>
<evidence type="ECO:0000313" key="3">
    <source>
        <dbReference type="EMBL" id="RXH69540.1"/>
    </source>
</evidence>
<keyword evidence="4" id="KW-1185">Reference proteome</keyword>
<dbReference type="AlphaFoldDB" id="A0A498HFR5"/>
<dbReference type="InterPro" id="IPR000164">
    <property type="entry name" value="Histone_H3/CENP-A"/>
</dbReference>
<dbReference type="GO" id="GO:0046982">
    <property type="term" value="F:protein heterodimerization activity"/>
    <property type="evidence" value="ECO:0007669"/>
    <property type="project" value="InterPro"/>
</dbReference>
<dbReference type="STRING" id="3750.A0A498HFR5"/>
<gene>
    <name evidence="3" type="ORF">DVH24_037324</name>
</gene>
<dbReference type="GO" id="GO:0003677">
    <property type="term" value="F:DNA binding"/>
    <property type="evidence" value="ECO:0007669"/>
    <property type="project" value="InterPro"/>
</dbReference>
<comment type="caution">
    <text evidence="3">The sequence shown here is derived from an EMBL/GenBank/DDBJ whole genome shotgun (WGS) entry which is preliminary data.</text>
</comment>
<keyword evidence="2" id="KW-0007">Acetylation</keyword>
<name>A0A498HFR5_MALDO</name>
<dbReference type="GO" id="GO:0030527">
    <property type="term" value="F:structural constituent of chromatin"/>
    <property type="evidence" value="ECO:0007669"/>
    <property type="project" value="InterPro"/>
</dbReference>
<comment type="similarity">
    <text evidence="1">Belongs to the histone H3 family.</text>
</comment>